<sequence length="175" mass="19068">MSNDTPRGTTPEHDVPWLSPDQQRDWRALIALIMTLPPALDAQLKRDGGVNGFEYHVLAALSEAPHRTLVLSNLAALAQGSLSRVSHAITRLERAGWVERRSLPNRGGRHTEARLTDAGFAKLEEIVPGHVREARRLVVDALTPEQLAALGDAARAITAVTMAEQPETCRESGDC</sequence>
<gene>
    <name evidence="2" type="ORF">ACFFV7_30055</name>
</gene>
<dbReference type="RefSeq" id="WP_229824795.1">
    <property type="nucleotide sequence ID" value="NZ_BMRC01000025.1"/>
</dbReference>
<name>A0ABV5ILP9_9ACTN</name>
<dbReference type="SMART" id="SM00347">
    <property type="entry name" value="HTH_MARR"/>
    <property type="match status" value="1"/>
</dbReference>
<protein>
    <submittedName>
        <fullName evidence="2">MarR family winged helix-turn-helix transcriptional regulator</fullName>
    </submittedName>
</protein>
<dbReference type="SUPFAM" id="SSF46785">
    <property type="entry name" value="Winged helix' DNA-binding domain"/>
    <property type="match status" value="1"/>
</dbReference>
<feature type="domain" description="HTH marR-type" evidence="1">
    <location>
        <begin position="22"/>
        <end position="159"/>
    </location>
</feature>
<keyword evidence="3" id="KW-1185">Reference proteome</keyword>
<dbReference type="PROSITE" id="PS50995">
    <property type="entry name" value="HTH_MARR_2"/>
    <property type="match status" value="1"/>
</dbReference>
<dbReference type="InterPro" id="IPR000835">
    <property type="entry name" value="HTH_MarR-typ"/>
</dbReference>
<dbReference type="Gene3D" id="1.10.10.10">
    <property type="entry name" value="Winged helix-like DNA-binding domain superfamily/Winged helix DNA-binding domain"/>
    <property type="match status" value="1"/>
</dbReference>
<dbReference type="PANTHER" id="PTHR33164">
    <property type="entry name" value="TRANSCRIPTIONAL REGULATOR, MARR FAMILY"/>
    <property type="match status" value="1"/>
</dbReference>
<comment type="caution">
    <text evidence="2">The sequence shown here is derived from an EMBL/GenBank/DDBJ whole genome shotgun (WGS) entry which is preliminary data.</text>
</comment>
<proteinExistence type="predicted"/>
<evidence type="ECO:0000313" key="2">
    <source>
        <dbReference type="EMBL" id="MFB9205470.1"/>
    </source>
</evidence>
<reference evidence="2 3" key="1">
    <citation type="submission" date="2024-09" db="EMBL/GenBank/DDBJ databases">
        <authorList>
            <person name="Sun Q."/>
            <person name="Mori K."/>
        </authorList>
    </citation>
    <scope>NUCLEOTIDE SEQUENCE [LARGE SCALE GENOMIC DNA]</scope>
    <source>
        <strain evidence="2 3">CCM 3426</strain>
    </source>
</reference>
<accession>A0ABV5ILP9</accession>
<dbReference type="EMBL" id="JBHMEI010000029">
    <property type="protein sequence ID" value="MFB9205470.1"/>
    <property type="molecule type" value="Genomic_DNA"/>
</dbReference>
<dbReference type="InterPro" id="IPR036388">
    <property type="entry name" value="WH-like_DNA-bd_sf"/>
</dbReference>
<evidence type="ECO:0000313" key="3">
    <source>
        <dbReference type="Proteomes" id="UP001589647"/>
    </source>
</evidence>
<dbReference type="PANTHER" id="PTHR33164:SF99">
    <property type="entry name" value="MARR FAMILY REGULATORY PROTEIN"/>
    <property type="match status" value="1"/>
</dbReference>
<dbReference type="InterPro" id="IPR039422">
    <property type="entry name" value="MarR/SlyA-like"/>
</dbReference>
<dbReference type="Proteomes" id="UP001589647">
    <property type="component" value="Unassembled WGS sequence"/>
</dbReference>
<evidence type="ECO:0000259" key="1">
    <source>
        <dbReference type="PROSITE" id="PS50995"/>
    </source>
</evidence>
<organism evidence="2 3">
    <name type="scientific">Nonomuraea spiralis</name>
    <dbReference type="NCBI Taxonomy" id="46182"/>
    <lineage>
        <taxon>Bacteria</taxon>
        <taxon>Bacillati</taxon>
        <taxon>Actinomycetota</taxon>
        <taxon>Actinomycetes</taxon>
        <taxon>Streptosporangiales</taxon>
        <taxon>Streptosporangiaceae</taxon>
        <taxon>Nonomuraea</taxon>
    </lineage>
</organism>
<dbReference type="InterPro" id="IPR036390">
    <property type="entry name" value="WH_DNA-bd_sf"/>
</dbReference>